<dbReference type="AlphaFoldDB" id="A0A147FAK9"/>
<sequence>MSDQSAAREPLEAEPRNNIGGDASSRTRLRESRRRRARTDWRQGGRSVRKWDTTVLAVALVAVGIGVIAAGAVNRVPAAWSASAATLLLWAGMGIAVALAFSKSRPAGLLRIRLPDLLWAFGLGLGLRALQGWMTGANVGEFPTLASLDGAFPTGWLLTIGLPAAIGAPVVEEFFFRAVVLIAIYQILRRSVGTGAAIATAVLMSAGGFVLLHAVGGVLTLQDGIQLFVVGSTCGLFVVLTGRIWGAVLTHLTYNATYLLLLVVGSVLT</sequence>
<organism evidence="4 5">
    <name type="scientific">Microbacterium testaceum</name>
    <name type="common">Aureobacterium testaceum</name>
    <name type="synonym">Brevibacterium testaceum</name>
    <dbReference type="NCBI Taxonomy" id="2033"/>
    <lineage>
        <taxon>Bacteria</taxon>
        <taxon>Bacillati</taxon>
        <taxon>Actinomycetota</taxon>
        <taxon>Actinomycetes</taxon>
        <taxon>Micrococcales</taxon>
        <taxon>Microbacteriaceae</taxon>
        <taxon>Microbacterium</taxon>
    </lineage>
</organism>
<feature type="transmembrane region" description="Helical" evidence="2">
    <location>
        <begin position="196"/>
        <end position="219"/>
    </location>
</feature>
<comment type="caution">
    <text evidence="4">The sequence shown here is derived from an EMBL/GenBank/DDBJ whole genome shotgun (WGS) entry which is preliminary data.</text>
</comment>
<evidence type="ECO:0000259" key="3">
    <source>
        <dbReference type="Pfam" id="PF02517"/>
    </source>
</evidence>
<keyword evidence="2" id="KW-0472">Membrane</keyword>
<dbReference type="GO" id="GO:0004175">
    <property type="term" value="F:endopeptidase activity"/>
    <property type="evidence" value="ECO:0007669"/>
    <property type="project" value="UniProtKB-ARBA"/>
</dbReference>
<name>A0A147FAK9_MICTE</name>
<accession>A0A147FAK9</accession>
<proteinExistence type="predicted"/>
<dbReference type="Pfam" id="PF02517">
    <property type="entry name" value="Rce1-like"/>
    <property type="match status" value="1"/>
</dbReference>
<dbReference type="PATRIC" id="fig|2033.7.peg.1337"/>
<feature type="transmembrane region" description="Helical" evidence="2">
    <location>
        <begin position="154"/>
        <end position="184"/>
    </location>
</feature>
<reference evidence="4 5" key="1">
    <citation type="journal article" date="2016" name="Front. Microbiol.">
        <title>Genomic Resource of Rice Seed Associated Bacteria.</title>
        <authorList>
            <person name="Midha S."/>
            <person name="Bansal K."/>
            <person name="Sharma S."/>
            <person name="Kumar N."/>
            <person name="Patil P.P."/>
            <person name="Chaudhry V."/>
            <person name="Patil P.B."/>
        </authorList>
    </citation>
    <scope>NUCLEOTIDE SEQUENCE [LARGE SCALE GENOMIC DNA]</scope>
    <source>
        <strain evidence="4 5">RSA3</strain>
    </source>
</reference>
<dbReference type="GO" id="GO:0080120">
    <property type="term" value="P:CAAX-box protein maturation"/>
    <property type="evidence" value="ECO:0007669"/>
    <property type="project" value="UniProtKB-ARBA"/>
</dbReference>
<feature type="transmembrane region" description="Helical" evidence="2">
    <location>
        <begin position="55"/>
        <end position="73"/>
    </location>
</feature>
<feature type="domain" description="CAAX prenyl protease 2/Lysostaphin resistance protein A-like" evidence="3">
    <location>
        <begin position="156"/>
        <end position="256"/>
    </location>
</feature>
<protein>
    <submittedName>
        <fullName evidence="4">Abortive infection protein</fullName>
    </submittedName>
</protein>
<evidence type="ECO:0000256" key="1">
    <source>
        <dbReference type="SAM" id="MobiDB-lite"/>
    </source>
</evidence>
<keyword evidence="2" id="KW-1133">Transmembrane helix</keyword>
<evidence type="ECO:0000313" key="4">
    <source>
        <dbReference type="EMBL" id="KTS13613.1"/>
    </source>
</evidence>
<evidence type="ECO:0000313" key="5">
    <source>
        <dbReference type="Proteomes" id="UP000072189"/>
    </source>
</evidence>
<feature type="region of interest" description="Disordered" evidence="1">
    <location>
        <begin position="1"/>
        <end position="43"/>
    </location>
</feature>
<feature type="transmembrane region" description="Helical" evidence="2">
    <location>
        <begin position="225"/>
        <end position="245"/>
    </location>
</feature>
<feature type="transmembrane region" description="Helical" evidence="2">
    <location>
        <begin position="79"/>
        <end position="102"/>
    </location>
</feature>
<dbReference type="Proteomes" id="UP000072189">
    <property type="component" value="Unassembled WGS sequence"/>
</dbReference>
<gene>
    <name evidence="4" type="ORF">RSA3_03905</name>
</gene>
<evidence type="ECO:0000256" key="2">
    <source>
        <dbReference type="SAM" id="Phobius"/>
    </source>
</evidence>
<keyword evidence="2" id="KW-0812">Transmembrane</keyword>
<dbReference type="EMBL" id="LDRV01000021">
    <property type="protein sequence ID" value="KTS13613.1"/>
    <property type="molecule type" value="Genomic_DNA"/>
</dbReference>
<feature type="transmembrane region" description="Helical" evidence="2">
    <location>
        <begin position="114"/>
        <end position="134"/>
    </location>
</feature>
<dbReference type="InterPro" id="IPR003675">
    <property type="entry name" value="Rce1/LyrA-like_dom"/>
</dbReference>